<dbReference type="PROSITE" id="PS00198">
    <property type="entry name" value="4FE4S_FER_1"/>
    <property type="match status" value="2"/>
</dbReference>
<evidence type="ECO:0000256" key="1">
    <source>
        <dbReference type="ARBA" id="ARBA00022723"/>
    </source>
</evidence>
<comment type="caution">
    <text evidence="5">The sequence shown here is derived from an EMBL/GenBank/DDBJ whole genome shotgun (WGS) entry which is preliminary data.</text>
</comment>
<organism evidence="5 6">
    <name type="scientific">candidate division TA06 bacterium</name>
    <dbReference type="NCBI Taxonomy" id="2250710"/>
    <lineage>
        <taxon>Bacteria</taxon>
        <taxon>Bacteria division TA06</taxon>
    </lineage>
</organism>
<dbReference type="PANTHER" id="PTHR40447:SF1">
    <property type="entry name" value="ANAEROBIC SULFITE REDUCTASE SUBUNIT A"/>
    <property type="match status" value="1"/>
</dbReference>
<evidence type="ECO:0000259" key="4">
    <source>
        <dbReference type="PROSITE" id="PS51379"/>
    </source>
</evidence>
<feature type="domain" description="4Fe-4S ferredoxin-type" evidence="4">
    <location>
        <begin position="245"/>
        <end position="275"/>
    </location>
</feature>
<dbReference type="InterPro" id="IPR017900">
    <property type="entry name" value="4Fe4S_Fe_S_CS"/>
</dbReference>
<dbReference type="Pfam" id="PF17179">
    <property type="entry name" value="Fer4_22"/>
    <property type="match status" value="1"/>
</dbReference>
<dbReference type="Gene3D" id="1.10.1060.10">
    <property type="entry name" value="Alpha-helical ferredoxin"/>
    <property type="match status" value="1"/>
</dbReference>
<reference evidence="5" key="1">
    <citation type="submission" date="2020-07" db="EMBL/GenBank/DDBJ databases">
        <title>Huge and variable diversity of episymbiotic CPR bacteria and DPANN archaea in groundwater ecosystems.</title>
        <authorList>
            <person name="He C.Y."/>
            <person name="Keren R."/>
            <person name="Whittaker M."/>
            <person name="Farag I.F."/>
            <person name="Doudna J."/>
            <person name="Cate J.H.D."/>
            <person name="Banfield J.F."/>
        </authorList>
    </citation>
    <scope>NUCLEOTIDE SEQUENCE</scope>
    <source>
        <strain evidence="5">NC_groundwater_1520_Pr4_B-0.1um_53_5</strain>
    </source>
</reference>
<dbReference type="PANTHER" id="PTHR40447">
    <property type="entry name" value="ANAEROBIC SULFITE REDUCTASE SUBUNIT A"/>
    <property type="match status" value="1"/>
</dbReference>
<evidence type="ECO:0000256" key="3">
    <source>
        <dbReference type="ARBA" id="ARBA00023014"/>
    </source>
</evidence>
<evidence type="ECO:0000313" key="6">
    <source>
        <dbReference type="Proteomes" id="UP000736328"/>
    </source>
</evidence>
<gene>
    <name evidence="5" type="ORF">HY768_00850</name>
</gene>
<dbReference type="InterPro" id="IPR009051">
    <property type="entry name" value="Helical_ferredxn"/>
</dbReference>
<protein>
    <submittedName>
        <fullName evidence="5">4Fe-4S dicluster domain-containing protein</fullName>
    </submittedName>
</protein>
<keyword evidence="1" id="KW-0479">Metal-binding</keyword>
<sequence>MPEKTVYSLARAQASDLIASLLKSQNEVWAPAKGESGDTFLSRIESAKQMAPEYVNGFLGAKRYVFPQLEELFRFKKGKNGTTLQTGSEQPRAVIWGIRPCDMSAVHYFDSFFGTDAKSGPDWKSGDPLPDPLYKKRRERAVFITLACNQAGPKCFCICTDSGPFLSQGYDIQLTDLGTYYLAEVGSPKGEEFVKEFKTLFGTGDENDMKLRRKLEVEAEKTFQQPVSFFAKAMRKMDAGKVDQKFWEKVGGYCIGCGGCIYVCPMCSCFDVDDRMESDTEGLRYRSWDTCDFAGFTREVSGHNPRVSKADRRKRWFYHKLSMDYLEKNPVIGCVGCGRCVITCPGEVDMATVVRWMRKADSESPNS</sequence>
<dbReference type="PROSITE" id="PS51379">
    <property type="entry name" value="4FE4S_FER_2"/>
    <property type="match status" value="2"/>
</dbReference>
<evidence type="ECO:0000256" key="2">
    <source>
        <dbReference type="ARBA" id="ARBA00023004"/>
    </source>
</evidence>
<accession>A0A933I705</accession>
<keyword evidence="2" id="KW-0408">Iron</keyword>
<dbReference type="EMBL" id="JACQXR010000008">
    <property type="protein sequence ID" value="MBI4725770.1"/>
    <property type="molecule type" value="Genomic_DNA"/>
</dbReference>
<dbReference type="GO" id="GO:0046872">
    <property type="term" value="F:metal ion binding"/>
    <property type="evidence" value="ECO:0007669"/>
    <property type="project" value="UniProtKB-KW"/>
</dbReference>
<keyword evidence="3" id="KW-0411">Iron-sulfur</keyword>
<dbReference type="SUPFAM" id="SSF46548">
    <property type="entry name" value="alpha-helical ferredoxin"/>
    <property type="match status" value="1"/>
</dbReference>
<proteinExistence type="predicted"/>
<dbReference type="AlphaFoldDB" id="A0A933I705"/>
<name>A0A933I705_UNCT6</name>
<evidence type="ECO:0000313" key="5">
    <source>
        <dbReference type="EMBL" id="MBI4725770.1"/>
    </source>
</evidence>
<dbReference type="Proteomes" id="UP000736328">
    <property type="component" value="Unassembled WGS sequence"/>
</dbReference>
<feature type="domain" description="4Fe-4S ferredoxin-type" evidence="4">
    <location>
        <begin position="324"/>
        <end position="353"/>
    </location>
</feature>
<dbReference type="GO" id="GO:0051536">
    <property type="term" value="F:iron-sulfur cluster binding"/>
    <property type="evidence" value="ECO:0007669"/>
    <property type="project" value="UniProtKB-KW"/>
</dbReference>
<dbReference type="InterPro" id="IPR017896">
    <property type="entry name" value="4Fe4S_Fe-S-bd"/>
</dbReference>